<keyword evidence="2" id="KW-0255">Endonuclease</keyword>
<dbReference type="RefSeq" id="WP_115628984.1">
    <property type="nucleotide sequence ID" value="NZ_UFUZ01000001.1"/>
</dbReference>
<evidence type="ECO:0000259" key="1">
    <source>
        <dbReference type="Pfam" id="PF09522"/>
    </source>
</evidence>
<dbReference type="REBASE" id="426207">
    <property type="entry name" value="Cup12264ORF327P"/>
</dbReference>
<organism evidence="2 3">
    <name type="scientific">Campylobacter upsaliensis</name>
    <dbReference type="NCBI Taxonomy" id="28080"/>
    <lineage>
        <taxon>Bacteria</taxon>
        <taxon>Pseudomonadati</taxon>
        <taxon>Campylobacterota</taxon>
        <taxon>Epsilonproteobacteria</taxon>
        <taxon>Campylobacterales</taxon>
        <taxon>Campylobacteraceae</taxon>
        <taxon>Campylobacter</taxon>
    </lineage>
</organism>
<dbReference type="Proteomes" id="UP000254161">
    <property type="component" value="Unassembled WGS sequence"/>
</dbReference>
<gene>
    <name evidence="2" type="ORF">NCTC12264_00328</name>
</gene>
<dbReference type="InterPro" id="IPR018576">
    <property type="entry name" value="Restrct_endonuc_II_Pab1"/>
</dbReference>
<protein>
    <submittedName>
        <fullName evidence="2">R.Pab1 restriction endonuclease</fullName>
    </submittedName>
</protein>
<feature type="domain" description="Restriction endonuclease type II Pab1" evidence="1">
    <location>
        <begin position="135"/>
        <end position="247"/>
    </location>
</feature>
<dbReference type="Pfam" id="PF09522">
    <property type="entry name" value="RE_R_Pab1"/>
    <property type="match status" value="1"/>
</dbReference>
<keyword evidence="2" id="KW-0378">Hydrolase</keyword>
<sequence length="263" mass="30547">MKIQQCENKQIFVEIPLTTQSGKTRVKTRNSFYEYGLPTATRQIPFSQKHYIEWQIGYDVDKNDKEKLALSTLGQSEFIGANGKTKALYELSEYLYYFTQWGIITESEITNLLAFLQNINDDEFLDSRSDLQILRSHPISKKILGVEFYESQVKYPLLVYKFNHFDVLVEIIIKEKQRAVGVQPMLYVCFPITELHCNPVLLGRVAESKECGLLILDSKDKNFLLEIFKIFGMLSKNHNYDVCEIIKFIKDIIKNLTSCKKQG</sequence>
<reference evidence="2 3" key="1">
    <citation type="submission" date="2018-06" db="EMBL/GenBank/DDBJ databases">
        <authorList>
            <consortium name="Pathogen Informatics"/>
            <person name="Doyle S."/>
        </authorList>
    </citation>
    <scope>NUCLEOTIDE SEQUENCE [LARGE SCALE GENOMIC DNA]</scope>
    <source>
        <strain evidence="2 3">NCTC12264</strain>
    </source>
</reference>
<evidence type="ECO:0000313" key="3">
    <source>
        <dbReference type="Proteomes" id="UP000254161"/>
    </source>
</evidence>
<accession>A0A381EGH0</accession>
<dbReference type="GO" id="GO:0004519">
    <property type="term" value="F:endonuclease activity"/>
    <property type="evidence" value="ECO:0007669"/>
    <property type="project" value="UniProtKB-KW"/>
</dbReference>
<dbReference type="EMBL" id="UFUZ01000001">
    <property type="protein sequence ID" value="SUX26108.1"/>
    <property type="molecule type" value="Genomic_DNA"/>
</dbReference>
<name>A0A381EGH0_CAMUP</name>
<evidence type="ECO:0000313" key="2">
    <source>
        <dbReference type="EMBL" id="SUX26108.1"/>
    </source>
</evidence>
<dbReference type="AlphaFoldDB" id="A0A381EGH0"/>
<proteinExistence type="predicted"/>
<keyword evidence="2" id="KW-0540">Nuclease</keyword>